<accession>A0A7R8WGJ0</accession>
<comment type="cofactor">
    <cofactor evidence="1">
        <name>Mn(2+)</name>
        <dbReference type="ChEBI" id="CHEBI:29035"/>
    </cofactor>
</comment>
<dbReference type="Pfam" id="PF06415">
    <property type="entry name" value="iPGM_N"/>
    <property type="match status" value="1"/>
</dbReference>
<evidence type="ECO:0000259" key="10">
    <source>
        <dbReference type="Pfam" id="PF06415"/>
    </source>
</evidence>
<organism evidence="11">
    <name type="scientific">Cyprideis torosa</name>
    <dbReference type="NCBI Taxonomy" id="163714"/>
    <lineage>
        <taxon>Eukaryota</taxon>
        <taxon>Metazoa</taxon>
        <taxon>Ecdysozoa</taxon>
        <taxon>Arthropoda</taxon>
        <taxon>Crustacea</taxon>
        <taxon>Oligostraca</taxon>
        <taxon>Ostracoda</taxon>
        <taxon>Podocopa</taxon>
        <taxon>Podocopida</taxon>
        <taxon>Cytherocopina</taxon>
        <taxon>Cytheroidea</taxon>
        <taxon>Cytherideidae</taxon>
        <taxon>Cyprideis</taxon>
    </lineage>
</organism>
<reference evidence="11" key="1">
    <citation type="submission" date="2020-11" db="EMBL/GenBank/DDBJ databases">
        <authorList>
            <person name="Tran Van P."/>
        </authorList>
    </citation>
    <scope>NUCLEOTIDE SEQUENCE</scope>
</reference>
<evidence type="ECO:0000256" key="6">
    <source>
        <dbReference type="ARBA" id="ARBA00023152"/>
    </source>
</evidence>
<gene>
    <name evidence="11" type="ORF">CTOB1V02_LOCUS9116</name>
</gene>
<dbReference type="OrthoDB" id="1886626at2759"/>
<dbReference type="AlphaFoldDB" id="A0A7R8WGJ0"/>
<dbReference type="GO" id="GO:0030145">
    <property type="term" value="F:manganese ion binding"/>
    <property type="evidence" value="ECO:0007669"/>
    <property type="project" value="InterPro"/>
</dbReference>
<keyword evidence="5" id="KW-0479">Metal-binding</keyword>
<evidence type="ECO:0000256" key="7">
    <source>
        <dbReference type="ARBA" id="ARBA00023211"/>
    </source>
</evidence>
<evidence type="ECO:0000256" key="4">
    <source>
        <dbReference type="ARBA" id="ARBA00012026"/>
    </source>
</evidence>
<dbReference type="EMBL" id="OB663335">
    <property type="protein sequence ID" value="CAD7231264.1"/>
    <property type="molecule type" value="Genomic_DNA"/>
</dbReference>
<dbReference type="Pfam" id="PF01676">
    <property type="entry name" value="Metalloenzyme"/>
    <property type="match status" value="1"/>
</dbReference>
<feature type="domain" description="BPG-independent PGAM N-terminal" evidence="10">
    <location>
        <begin position="81"/>
        <end position="292"/>
    </location>
</feature>
<evidence type="ECO:0000256" key="3">
    <source>
        <dbReference type="ARBA" id="ARBA00008819"/>
    </source>
</evidence>
<keyword evidence="8" id="KW-0413">Isomerase</keyword>
<dbReference type="GO" id="GO:0005829">
    <property type="term" value="C:cytosol"/>
    <property type="evidence" value="ECO:0007669"/>
    <property type="project" value="TreeGrafter"/>
</dbReference>
<dbReference type="GO" id="GO:0004619">
    <property type="term" value="F:phosphoglycerate mutase activity"/>
    <property type="evidence" value="ECO:0007669"/>
    <property type="project" value="UniProtKB-EC"/>
</dbReference>
<dbReference type="Gene3D" id="3.40.720.10">
    <property type="entry name" value="Alkaline Phosphatase, subunit A"/>
    <property type="match status" value="1"/>
</dbReference>
<feature type="domain" description="Metalloenzyme" evidence="9">
    <location>
        <begin position="4"/>
        <end position="496"/>
    </location>
</feature>
<dbReference type="NCBIfam" id="TIGR01307">
    <property type="entry name" value="pgm_bpd_ind"/>
    <property type="match status" value="1"/>
</dbReference>
<dbReference type="InterPro" id="IPR017850">
    <property type="entry name" value="Alkaline_phosphatase_core_sf"/>
</dbReference>
<dbReference type="GO" id="GO:0006096">
    <property type="term" value="P:glycolytic process"/>
    <property type="evidence" value="ECO:0007669"/>
    <property type="project" value="UniProtKB-UniPathway"/>
</dbReference>
<proteinExistence type="inferred from homology"/>
<dbReference type="GO" id="GO:0006007">
    <property type="term" value="P:glucose catabolic process"/>
    <property type="evidence" value="ECO:0007669"/>
    <property type="project" value="InterPro"/>
</dbReference>
<comment type="similarity">
    <text evidence="3">Belongs to the BPG-independent phosphoglycerate mutase family.</text>
</comment>
<sequence length="508" mass="56707">MTRKAALIILDGWGHGLNPEVSAIAQADTPFVDSLYHQYPNAELITFGEDVGLPEGQMGNSEVGHLNIGAGRVVYQELARINKEIRDNTLEKNPVLQKGIEKAVNTTKRIHLMGLVSDGGVHSHINHLLALCEILKNEEVEVFIHAFLDGRDTDPNGGYDYLSTVLESTKDTNAQLATVIGRYYAMDRDNRWERVQKAYHLLVNGKGTQTEDLLSSVKAQYEDGITDEFMESLQLTKDGKAVGNIQDGDTVIFYNYRTDRPREITKVLTQEDMREYNMHALDLNYLTMTNYDATFKGLHVIFEKDNLVNTIGEVIATKGLSQVRIAETEKYPHVTFFFSGGREEPFDREHRIMAASPNVATYDLQPEMSAQEVTDKLIENIITDTPDFICLNYANTDMVGHTGVFESGKKAATFVDTCLSRLVPVMLDHSYSVIIIADHGNSDIMINPDGSPHTAHTTNLVPVFFLTEEADLKELKIKNGKLGDIAPTLLNVMNIETPPEMDGEVLLQ</sequence>
<dbReference type="PIRSF" id="PIRSF001492">
    <property type="entry name" value="IPGAM"/>
    <property type="match status" value="1"/>
</dbReference>
<evidence type="ECO:0000256" key="1">
    <source>
        <dbReference type="ARBA" id="ARBA00001936"/>
    </source>
</evidence>
<dbReference type="PANTHER" id="PTHR31637:SF0">
    <property type="entry name" value="2,3-BISPHOSPHOGLYCERATE-INDEPENDENT PHOSPHOGLYCERATE MUTASE"/>
    <property type="match status" value="1"/>
</dbReference>
<dbReference type="SUPFAM" id="SSF64158">
    <property type="entry name" value="2,3-Bisphosphoglycerate-independent phosphoglycerate mutase, substrate-binding domain"/>
    <property type="match status" value="1"/>
</dbReference>
<dbReference type="PANTHER" id="PTHR31637">
    <property type="entry name" value="2,3-BISPHOSPHOGLYCERATE-INDEPENDENT PHOSPHOGLYCERATE MUTASE"/>
    <property type="match status" value="1"/>
</dbReference>
<keyword evidence="6" id="KW-0324">Glycolysis</keyword>
<dbReference type="UniPathway" id="UPA00109">
    <property type="reaction ID" value="UER00186"/>
</dbReference>
<dbReference type="HAMAP" id="MF_01038">
    <property type="entry name" value="GpmI"/>
    <property type="match status" value="1"/>
</dbReference>
<evidence type="ECO:0000256" key="2">
    <source>
        <dbReference type="ARBA" id="ARBA00004798"/>
    </source>
</evidence>
<dbReference type="EC" id="5.4.2.12" evidence="4"/>
<evidence type="ECO:0000259" key="9">
    <source>
        <dbReference type="Pfam" id="PF01676"/>
    </source>
</evidence>
<dbReference type="FunFam" id="3.40.1450.10:FF:000002">
    <property type="entry name" value="2,3-bisphosphoglycerate-independent phosphoglycerate mutase"/>
    <property type="match status" value="1"/>
</dbReference>
<dbReference type="InterPro" id="IPR036646">
    <property type="entry name" value="PGAM_B_sf"/>
</dbReference>
<evidence type="ECO:0000256" key="5">
    <source>
        <dbReference type="ARBA" id="ARBA00022723"/>
    </source>
</evidence>
<keyword evidence="7" id="KW-0464">Manganese</keyword>
<evidence type="ECO:0000256" key="8">
    <source>
        <dbReference type="ARBA" id="ARBA00023235"/>
    </source>
</evidence>
<dbReference type="CDD" id="cd16010">
    <property type="entry name" value="iPGM"/>
    <property type="match status" value="1"/>
</dbReference>
<dbReference type="InterPro" id="IPR005995">
    <property type="entry name" value="Pgm_bpd_ind"/>
</dbReference>
<protein>
    <recommendedName>
        <fullName evidence="4">phosphoglycerate mutase (2,3-diphosphoglycerate-independent)</fullName>
        <ecNumber evidence="4">5.4.2.12</ecNumber>
    </recommendedName>
</protein>
<evidence type="ECO:0000313" key="11">
    <source>
        <dbReference type="EMBL" id="CAD7231264.1"/>
    </source>
</evidence>
<dbReference type="InterPro" id="IPR011258">
    <property type="entry name" value="BPG-indep_PGM_N"/>
</dbReference>
<comment type="pathway">
    <text evidence="2">Carbohydrate degradation; glycolysis; pyruvate from D-glyceraldehyde 3-phosphate: step 3/5.</text>
</comment>
<name>A0A7R8WGJ0_9CRUS</name>
<dbReference type="Gene3D" id="3.40.1450.10">
    <property type="entry name" value="BPG-independent phosphoglycerate mutase, domain B"/>
    <property type="match status" value="1"/>
</dbReference>
<dbReference type="InterPro" id="IPR006124">
    <property type="entry name" value="Metalloenzyme"/>
</dbReference>
<dbReference type="SUPFAM" id="SSF53649">
    <property type="entry name" value="Alkaline phosphatase-like"/>
    <property type="match status" value="1"/>
</dbReference>